<dbReference type="EMBL" id="VCKY01000029">
    <property type="protein sequence ID" value="TMR22471.1"/>
    <property type="molecule type" value="Genomic_DNA"/>
</dbReference>
<dbReference type="Proteomes" id="UP000309128">
    <property type="component" value="Unassembled WGS sequence"/>
</dbReference>
<feature type="region of interest" description="Disordered" evidence="1">
    <location>
        <begin position="84"/>
        <end position="107"/>
    </location>
</feature>
<name>A0A5S4FQK9_9ACTN</name>
<proteinExistence type="predicted"/>
<dbReference type="OrthoDB" id="3694202at2"/>
<evidence type="ECO:0000259" key="2">
    <source>
        <dbReference type="Pfam" id="PF03819"/>
    </source>
</evidence>
<dbReference type="Pfam" id="PF03819">
    <property type="entry name" value="MazG"/>
    <property type="match status" value="1"/>
</dbReference>
<evidence type="ECO:0000256" key="1">
    <source>
        <dbReference type="SAM" id="MobiDB-lite"/>
    </source>
</evidence>
<dbReference type="InterPro" id="IPR004518">
    <property type="entry name" value="MazG-like_dom"/>
</dbReference>
<gene>
    <name evidence="3" type="ORF">ETD86_11525</name>
</gene>
<feature type="domain" description="NTP pyrophosphohydrolase MazG-like" evidence="2">
    <location>
        <begin position="33"/>
        <end position="86"/>
    </location>
</feature>
<dbReference type="AlphaFoldDB" id="A0A5S4FQK9"/>
<dbReference type="Gene3D" id="1.10.287.1080">
    <property type="entry name" value="MazG-like"/>
    <property type="match status" value="1"/>
</dbReference>
<dbReference type="RefSeq" id="WP_138666127.1">
    <property type="nucleotide sequence ID" value="NZ_VCKY01000029.1"/>
</dbReference>
<accession>A0A5S4FQK9</accession>
<keyword evidence="4" id="KW-1185">Reference proteome</keyword>
<organism evidence="3 4">
    <name type="scientific">Nonomuraea turkmeniaca</name>
    <dbReference type="NCBI Taxonomy" id="103838"/>
    <lineage>
        <taxon>Bacteria</taxon>
        <taxon>Bacillati</taxon>
        <taxon>Actinomycetota</taxon>
        <taxon>Actinomycetes</taxon>
        <taxon>Streptosporangiales</taxon>
        <taxon>Streptosporangiaceae</taxon>
        <taxon>Nonomuraea</taxon>
    </lineage>
</organism>
<protein>
    <recommendedName>
        <fullName evidence="2">NTP pyrophosphohydrolase MazG-like domain-containing protein</fullName>
    </recommendedName>
</protein>
<evidence type="ECO:0000313" key="4">
    <source>
        <dbReference type="Proteomes" id="UP000309128"/>
    </source>
</evidence>
<dbReference type="SUPFAM" id="SSF101386">
    <property type="entry name" value="all-alpha NTP pyrophosphatases"/>
    <property type="match status" value="1"/>
</dbReference>
<evidence type="ECO:0000313" key="3">
    <source>
        <dbReference type="EMBL" id="TMR22471.1"/>
    </source>
</evidence>
<reference evidence="3 4" key="1">
    <citation type="submission" date="2019-05" db="EMBL/GenBank/DDBJ databases">
        <title>Draft genome sequence of Nonomuraea turkmeniaca DSM 43926.</title>
        <authorList>
            <person name="Saricaoglu S."/>
            <person name="Isik K."/>
        </authorList>
    </citation>
    <scope>NUCLEOTIDE SEQUENCE [LARGE SCALE GENOMIC DNA]</scope>
    <source>
        <strain evidence="3 4">DSM 43926</strain>
    </source>
</reference>
<sequence length="107" mass="11830">MHLRDIQKRAWENKLAKGFNTTDLPLEFALAHGELSEAFEAARKHPETLGEELADVLIFLTSIAEMNGIDLASAVEAKMAKNQARRYERGPHGTLIKTDEEVGSGLV</sequence>
<comment type="caution">
    <text evidence="3">The sequence shown here is derived from an EMBL/GenBank/DDBJ whole genome shotgun (WGS) entry which is preliminary data.</text>
</comment>